<dbReference type="EMBL" id="CP002631">
    <property type="protein sequence ID" value="AEB13753.1"/>
    <property type="molecule type" value="Genomic_DNA"/>
</dbReference>
<dbReference type="STRING" id="869209.Tresu_0825"/>
<organism evidence="3 4">
    <name type="scientific">Treponema succinifaciens (strain ATCC 33096 / DSM 2489 / 6091)</name>
    <dbReference type="NCBI Taxonomy" id="869209"/>
    <lineage>
        <taxon>Bacteria</taxon>
        <taxon>Pseudomonadati</taxon>
        <taxon>Spirochaetota</taxon>
        <taxon>Spirochaetia</taxon>
        <taxon>Spirochaetales</taxon>
        <taxon>Treponemataceae</taxon>
        <taxon>Treponema</taxon>
    </lineage>
</organism>
<dbReference type="PANTHER" id="PTHR43081">
    <property type="entry name" value="ADENYLATE CYCLASE, TERMINAL-DIFFERENTIATION SPECIFIC-RELATED"/>
    <property type="match status" value="1"/>
</dbReference>
<dbReference type="InterPro" id="IPR050697">
    <property type="entry name" value="Adenylyl/Guanylyl_Cyclase_3/4"/>
</dbReference>
<dbReference type="Gene3D" id="3.30.70.1230">
    <property type="entry name" value="Nucleotide cyclase"/>
    <property type="match status" value="1"/>
</dbReference>
<dbReference type="GO" id="GO:0009190">
    <property type="term" value="P:cyclic nucleotide biosynthetic process"/>
    <property type="evidence" value="ECO:0007669"/>
    <property type="project" value="InterPro"/>
</dbReference>
<evidence type="ECO:0000313" key="3">
    <source>
        <dbReference type="EMBL" id="AEB13753.1"/>
    </source>
</evidence>
<keyword evidence="4" id="KW-1185">Reference proteome</keyword>
<protein>
    <submittedName>
        <fullName evidence="3">Adenylate/guanylate cyclase</fullName>
    </submittedName>
</protein>
<dbReference type="CDD" id="cd07302">
    <property type="entry name" value="CHD"/>
    <property type="match status" value="1"/>
</dbReference>
<dbReference type="SMART" id="SM00044">
    <property type="entry name" value="CYCc"/>
    <property type="match status" value="1"/>
</dbReference>
<keyword evidence="1" id="KW-1133">Transmembrane helix</keyword>
<dbReference type="PANTHER" id="PTHR43081:SF1">
    <property type="entry name" value="ADENYLATE CYCLASE, TERMINAL-DIFFERENTIATION SPECIFIC"/>
    <property type="match status" value="1"/>
</dbReference>
<feature type="domain" description="Guanylate cyclase" evidence="2">
    <location>
        <begin position="300"/>
        <end position="450"/>
    </location>
</feature>
<dbReference type="HOGENOM" id="CLU_483895_0_0_12"/>
<keyword evidence="1" id="KW-0812">Transmembrane</keyword>
<dbReference type="GO" id="GO:0035556">
    <property type="term" value="P:intracellular signal transduction"/>
    <property type="evidence" value="ECO:0007669"/>
    <property type="project" value="InterPro"/>
</dbReference>
<evidence type="ECO:0000256" key="1">
    <source>
        <dbReference type="SAM" id="Phobius"/>
    </source>
</evidence>
<evidence type="ECO:0000313" key="4">
    <source>
        <dbReference type="Proteomes" id="UP000006852"/>
    </source>
</evidence>
<sequence length="576" mass="65497">MKTGKRHLKFFQYVGDTPIVPTKLKIIIFFVAMLLLSTFSTNLVAIMLSQRKTIQLSNIVLVDKLTELYNVANSQKQIEAYSQDTQTSIDSIAQSAKNGFAKDEKNSVALGVNPDGSLLFFSTPNEELKWERFTDKDCIGMMENSETHEGSVSFISPDGDEYFGVYKYHPDWLTYIIRANRRSDTNRAMYQVLWITVVLVLIMSAFFILMGTKILDGLLSNINKFSTQLYKMQQDKKLNLIDISESPNDDITYLAANFNSLSSTITNLLQIFQKFVPENVVRKAHEEQFIRLEGSQRELTILFSDIKSFTYRTEVLGNDIIGLLNVHYDSVIRKVSENNGIIGSIIGDAILASYGIEEHVETNKSYDAIKTAWEITAVTSELRKKMSDRRAILEKERPLTESEDRIYQAVMLDVGVGIDGGNVFYGNIGSSKRMANTVIGDNVNSASRLEGLTRIYKVPVIVSSYIMEETLSNNEAASRYKFYEIDTVQVKGKTKGVKIYFPLDKECSLEEWKFEYLDEKFKIFECGLKAYYDGDWKTARAEFKKSGLDVAKVFLERIGMKSSPEDWSGIWTMTTK</sequence>
<dbReference type="PROSITE" id="PS50125">
    <property type="entry name" value="GUANYLATE_CYCLASE_2"/>
    <property type="match status" value="1"/>
</dbReference>
<feature type="transmembrane region" description="Helical" evidence="1">
    <location>
        <begin position="26"/>
        <end position="48"/>
    </location>
</feature>
<dbReference type="RefSeq" id="WP_013701046.1">
    <property type="nucleotide sequence ID" value="NC_015385.1"/>
</dbReference>
<dbReference type="GeneID" id="302998001"/>
<dbReference type="AlphaFoldDB" id="F2NY02"/>
<reference evidence="3 4" key="1">
    <citation type="journal article" date="2011" name="Stand. Genomic Sci.">
        <title>Complete genome sequence of Treponema succinifaciens type strain (6091).</title>
        <authorList>
            <person name="Han C."/>
            <person name="Gronow S."/>
            <person name="Teshima H."/>
            <person name="Lapidus A."/>
            <person name="Nolan M."/>
            <person name="Lucas S."/>
            <person name="Hammon N."/>
            <person name="Deshpande S."/>
            <person name="Cheng J.F."/>
            <person name="Zeytun A."/>
            <person name="Tapia R."/>
            <person name="Goodwin L."/>
            <person name="Pitluck S."/>
            <person name="Liolios K."/>
            <person name="Pagani I."/>
            <person name="Ivanova N."/>
            <person name="Mavromatis K."/>
            <person name="Mikhailova N."/>
            <person name="Huntemann M."/>
            <person name="Pati A."/>
            <person name="Chen A."/>
            <person name="Palaniappan K."/>
            <person name="Land M."/>
            <person name="Hauser L."/>
            <person name="Brambilla E.M."/>
            <person name="Rohde M."/>
            <person name="Goker M."/>
            <person name="Woyke T."/>
            <person name="Bristow J."/>
            <person name="Eisen J.A."/>
            <person name="Markowitz V."/>
            <person name="Hugenholtz P."/>
            <person name="Kyrpides N.C."/>
            <person name="Klenk H.P."/>
            <person name="Detter J.C."/>
        </authorList>
    </citation>
    <scope>NUCLEOTIDE SEQUENCE [LARGE SCALE GENOMIC DNA]</scope>
    <source>
        <strain evidence="4">ATCC 33096 / DSM 2489 / 6091</strain>
    </source>
</reference>
<proteinExistence type="predicted"/>
<reference evidence="4" key="2">
    <citation type="submission" date="2011-04" db="EMBL/GenBank/DDBJ databases">
        <title>The complete genome of chromosome of Treponema succinifaciens DSM 2489.</title>
        <authorList>
            <person name="Lucas S."/>
            <person name="Copeland A."/>
            <person name="Lapidus A."/>
            <person name="Bruce D."/>
            <person name="Goodwin L."/>
            <person name="Pitluck S."/>
            <person name="Peters L."/>
            <person name="Kyrpides N."/>
            <person name="Mavromatis K."/>
            <person name="Ivanova N."/>
            <person name="Ovchinnikova G."/>
            <person name="Teshima H."/>
            <person name="Detter J.C."/>
            <person name="Tapia R."/>
            <person name="Han C."/>
            <person name="Land M."/>
            <person name="Hauser L."/>
            <person name="Markowitz V."/>
            <person name="Cheng J.-F."/>
            <person name="Hugenholtz P."/>
            <person name="Woyke T."/>
            <person name="Wu D."/>
            <person name="Gronow S."/>
            <person name="Wellnitz S."/>
            <person name="Brambilla E."/>
            <person name="Klenk H.-P."/>
            <person name="Eisen J.A."/>
        </authorList>
    </citation>
    <scope>NUCLEOTIDE SEQUENCE [LARGE SCALE GENOMIC DNA]</scope>
    <source>
        <strain evidence="4">ATCC 33096 / DSM 2489 / 6091</strain>
    </source>
</reference>
<dbReference type="KEGG" id="tsu:Tresu_0825"/>
<dbReference type="SUPFAM" id="SSF55073">
    <property type="entry name" value="Nucleotide cyclase"/>
    <property type="match status" value="1"/>
</dbReference>
<dbReference type="Proteomes" id="UP000006852">
    <property type="component" value="Chromosome"/>
</dbReference>
<dbReference type="InterPro" id="IPR029787">
    <property type="entry name" value="Nucleotide_cyclase"/>
</dbReference>
<gene>
    <name evidence="3" type="ordered locus">Tresu_0825</name>
</gene>
<evidence type="ECO:0000259" key="2">
    <source>
        <dbReference type="PROSITE" id="PS50125"/>
    </source>
</evidence>
<feature type="transmembrane region" description="Helical" evidence="1">
    <location>
        <begin position="188"/>
        <end position="210"/>
    </location>
</feature>
<name>F2NY02_TRES6</name>
<dbReference type="GO" id="GO:0004016">
    <property type="term" value="F:adenylate cyclase activity"/>
    <property type="evidence" value="ECO:0007669"/>
    <property type="project" value="UniProtKB-ARBA"/>
</dbReference>
<dbReference type="eggNOG" id="COG2114">
    <property type="taxonomic scope" value="Bacteria"/>
</dbReference>
<dbReference type="Pfam" id="PF00211">
    <property type="entry name" value="Guanylate_cyc"/>
    <property type="match status" value="1"/>
</dbReference>
<dbReference type="InterPro" id="IPR001054">
    <property type="entry name" value="A/G_cyclase"/>
</dbReference>
<accession>F2NY02</accession>
<keyword evidence="1" id="KW-0472">Membrane</keyword>